<evidence type="ECO:0000256" key="1">
    <source>
        <dbReference type="SAM" id="Phobius"/>
    </source>
</evidence>
<proteinExistence type="predicted"/>
<gene>
    <name evidence="2" type="ORF">DF196_06650</name>
</gene>
<dbReference type="EMBL" id="QFFM01000012">
    <property type="protein sequence ID" value="PWG65607.1"/>
    <property type="molecule type" value="Genomic_DNA"/>
</dbReference>
<dbReference type="AlphaFoldDB" id="A0A2U2N931"/>
<keyword evidence="1" id="KW-0472">Membrane</keyword>
<evidence type="ECO:0000313" key="2">
    <source>
        <dbReference type="EMBL" id="PWG65607.1"/>
    </source>
</evidence>
<keyword evidence="1" id="KW-1133">Transmembrane helix</keyword>
<dbReference type="RefSeq" id="WP_109057076.1">
    <property type="nucleotide sequence ID" value="NZ_QFFM01000012.1"/>
</dbReference>
<organism evidence="2 3">
    <name type="scientific">Bifidobacterium callitrichidarum</name>
    <dbReference type="NCBI Taxonomy" id="2052941"/>
    <lineage>
        <taxon>Bacteria</taxon>
        <taxon>Bacillati</taxon>
        <taxon>Actinomycetota</taxon>
        <taxon>Actinomycetes</taxon>
        <taxon>Bifidobacteriales</taxon>
        <taxon>Bifidobacteriaceae</taxon>
        <taxon>Bifidobacterium</taxon>
    </lineage>
</organism>
<protein>
    <submittedName>
        <fullName evidence="2">Uncharacterized protein</fullName>
    </submittedName>
</protein>
<accession>A0A2U2N931</accession>
<evidence type="ECO:0000313" key="3">
    <source>
        <dbReference type="Proteomes" id="UP000245876"/>
    </source>
</evidence>
<name>A0A2U2N931_9BIFI</name>
<keyword evidence="1" id="KW-0812">Transmembrane</keyword>
<dbReference type="Proteomes" id="UP000245876">
    <property type="component" value="Unassembled WGS sequence"/>
</dbReference>
<keyword evidence="3" id="KW-1185">Reference proteome</keyword>
<feature type="transmembrane region" description="Helical" evidence="1">
    <location>
        <begin position="94"/>
        <end position="117"/>
    </location>
</feature>
<reference evidence="2 3" key="1">
    <citation type="journal article" date="2018" name="Int. J. Syst. Evol. Microbiol.">
        <title>Bifidobacterium callitrichidarum sp. nov. from the faeces of the emperor tamarin (Saguinus imperator).</title>
        <authorList>
            <person name="Modesto M."/>
            <person name="Michelini S."/>
            <person name="Sansosti M.C."/>
            <person name="De Filippo C."/>
            <person name="Cavalieri D."/>
            <person name="Qvirist L."/>
            <person name="Andlid T."/>
            <person name="Spiezio C."/>
            <person name="Sandri C."/>
            <person name="Pascarelli S."/>
            <person name="Sgorbati B."/>
            <person name="Mattarelli P."/>
        </authorList>
    </citation>
    <scope>NUCLEOTIDE SEQUENCE [LARGE SCALE GENOMIC DNA]</scope>
    <source>
        <strain evidence="2 3">TRI 5</strain>
    </source>
</reference>
<comment type="caution">
    <text evidence="2">The sequence shown here is derived from an EMBL/GenBank/DDBJ whole genome shotgun (WGS) entry which is preliminary data.</text>
</comment>
<feature type="transmembrane region" description="Helical" evidence="1">
    <location>
        <begin position="59"/>
        <end position="82"/>
    </location>
</feature>
<sequence length="161" mass="17920">MTVDMTVRLLMAFAWAAILVMEACTLPARLRFMADGRGCAKWLGFGYEAVESDEAGRRVWPAAFLLWLLVHLLFAAVFAVGFGDLRAVSLMGLFMLPELMLAAVLSLANIGVCRGIWLPPENPVRLRLFRYEGTCLLYWPTIPQAAWCTFICISTTKGITL</sequence>